<evidence type="ECO:0000313" key="4">
    <source>
        <dbReference type="Proteomes" id="UP000663866"/>
    </source>
</evidence>
<feature type="compositionally biased region" description="Polar residues" evidence="1">
    <location>
        <begin position="31"/>
        <end position="59"/>
    </location>
</feature>
<evidence type="ECO:0000313" key="2">
    <source>
        <dbReference type="EMBL" id="CAF4716612.1"/>
    </source>
</evidence>
<name>A0A821J9J1_9BILA</name>
<dbReference type="Proteomes" id="UP000663866">
    <property type="component" value="Unassembled WGS sequence"/>
</dbReference>
<evidence type="ECO:0000256" key="1">
    <source>
        <dbReference type="SAM" id="MobiDB-lite"/>
    </source>
</evidence>
<feature type="region of interest" description="Disordered" evidence="1">
    <location>
        <begin position="26"/>
        <end position="59"/>
    </location>
</feature>
<protein>
    <submittedName>
        <fullName evidence="2">Uncharacterized protein</fullName>
    </submittedName>
</protein>
<evidence type="ECO:0000313" key="3">
    <source>
        <dbReference type="EMBL" id="CAF4769129.1"/>
    </source>
</evidence>
<feature type="non-terminal residue" evidence="2">
    <location>
        <position position="59"/>
    </location>
</feature>
<dbReference type="EMBL" id="CAJOBG010104552">
    <property type="protein sequence ID" value="CAF4716612.1"/>
    <property type="molecule type" value="Genomic_DNA"/>
</dbReference>
<comment type="caution">
    <text evidence="2">The sequence shown here is derived from an EMBL/GenBank/DDBJ whole genome shotgun (WGS) entry which is preliminary data.</text>
</comment>
<feature type="non-terminal residue" evidence="2">
    <location>
        <position position="1"/>
    </location>
</feature>
<keyword evidence="4" id="KW-1185">Reference proteome</keyword>
<proteinExistence type="predicted"/>
<gene>
    <name evidence="2" type="ORF">OVN521_LOCUS48927</name>
    <name evidence="3" type="ORF">OVN521_LOCUS50765</name>
</gene>
<dbReference type="EMBL" id="CAJOBG010118585">
    <property type="protein sequence ID" value="CAF4769129.1"/>
    <property type="molecule type" value="Genomic_DNA"/>
</dbReference>
<dbReference type="AlphaFoldDB" id="A0A821J9J1"/>
<organism evidence="2 4">
    <name type="scientific">Rotaria magnacalcarata</name>
    <dbReference type="NCBI Taxonomy" id="392030"/>
    <lineage>
        <taxon>Eukaryota</taxon>
        <taxon>Metazoa</taxon>
        <taxon>Spiralia</taxon>
        <taxon>Gnathifera</taxon>
        <taxon>Rotifera</taxon>
        <taxon>Eurotatoria</taxon>
        <taxon>Bdelloidea</taxon>
        <taxon>Philodinida</taxon>
        <taxon>Philodinidae</taxon>
        <taxon>Rotaria</taxon>
    </lineage>
</organism>
<reference evidence="2" key="1">
    <citation type="submission" date="2021-02" db="EMBL/GenBank/DDBJ databases">
        <authorList>
            <person name="Nowell W R."/>
        </authorList>
    </citation>
    <scope>NUCLEOTIDE SEQUENCE</scope>
</reference>
<sequence length="59" mass="6698">NGLVVVDYLSKFILMNMVTSDLYGTMDPFQRATSSPKRRTGTTNDPNNEDSNIFSYDYP</sequence>
<accession>A0A821J9J1</accession>